<evidence type="ECO:0000313" key="2">
    <source>
        <dbReference type="EMBL" id="GER58768.1"/>
    </source>
</evidence>
<accession>A0A5J4IYP8</accession>
<comment type="caution">
    <text evidence="2">The sequence shown here is derived from an EMBL/GenBank/DDBJ whole genome shotgun (WGS) entry which is preliminary data.</text>
</comment>
<evidence type="ECO:0000256" key="1">
    <source>
        <dbReference type="SAM" id="Phobius"/>
    </source>
</evidence>
<dbReference type="EMBL" id="BKCG01000001">
    <property type="protein sequence ID" value="GER58768.1"/>
    <property type="molecule type" value="Genomic_DNA"/>
</dbReference>
<feature type="transmembrane region" description="Helical" evidence="1">
    <location>
        <begin position="40"/>
        <end position="56"/>
    </location>
</feature>
<dbReference type="AlphaFoldDB" id="A0A5J4IYP8"/>
<sequence>MNVTNRKIINLAIAAIVFLFVGSELIIANKTDGTYEINQIRPWFTLLIACLFYVFAKQISERSKK</sequence>
<keyword evidence="3" id="KW-1185">Reference proteome</keyword>
<evidence type="ECO:0000313" key="3">
    <source>
        <dbReference type="Proteomes" id="UP000326509"/>
    </source>
</evidence>
<keyword evidence="1" id="KW-0472">Membrane</keyword>
<dbReference type="Proteomes" id="UP000326509">
    <property type="component" value="Unassembled WGS sequence"/>
</dbReference>
<gene>
    <name evidence="2" type="ORF">ULMA_08760</name>
</gene>
<name>A0A5J4IYP8_9FLAO</name>
<keyword evidence="1" id="KW-1133">Transmembrane helix</keyword>
<feature type="transmembrane region" description="Helical" evidence="1">
    <location>
        <begin position="7"/>
        <end position="28"/>
    </location>
</feature>
<reference evidence="2 3" key="1">
    <citation type="submission" date="2019-08" db="EMBL/GenBank/DDBJ databases">
        <title>Draft genome sequence of Ulvibacter marinus type strain NBRC 109484.</title>
        <authorList>
            <person name="Kawano K."/>
            <person name="Ushijima N."/>
            <person name="Kihara M."/>
            <person name="Itoh H."/>
        </authorList>
    </citation>
    <scope>NUCLEOTIDE SEQUENCE [LARGE SCALE GENOMIC DNA]</scope>
    <source>
        <strain evidence="2 3">NBRC 109484</strain>
    </source>
</reference>
<protein>
    <submittedName>
        <fullName evidence="2">Uncharacterized protein</fullName>
    </submittedName>
</protein>
<organism evidence="2 3">
    <name type="scientific">Patiriisocius marinus</name>
    <dbReference type="NCBI Taxonomy" id="1397112"/>
    <lineage>
        <taxon>Bacteria</taxon>
        <taxon>Pseudomonadati</taxon>
        <taxon>Bacteroidota</taxon>
        <taxon>Flavobacteriia</taxon>
        <taxon>Flavobacteriales</taxon>
        <taxon>Flavobacteriaceae</taxon>
        <taxon>Patiriisocius</taxon>
    </lineage>
</organism>
<proteinExistence type="predicted"/>
<keyword evidence="1" id="KW-0812">Transmembrane</keyword>